<protein>
    <submittedName>
        <fullName evidence="2">Uncharacterized protein</fullName>
    </submittedName>
</protein>
<accession>A0A8C6DAU2</accession>
<reference evidence="2" key="2">
    <citation type="submission" date="2025-09" db="UniProtKB">
        <authorList>
            <consortium name="Ensembl"/>
        </authorList>
    </citation>
    <scope>IDENTIFICATION</scope>
</reference>
<dbReference type="Proteomes" id="UP000694544">
    <property type="component" value="Unplaced"/>
</dbReference>
<organism evidence="2 3">
    <name type="scientific">Moschus moschiferus</name>
    <name type="common">Siberian musk deer</name>
    <name type="synonym">Moschus sibiricus</name>
    <dbReference type="NCBI Taxonomy" id="68415"/>
    <lineage>
        <taxon>Eukaryota</taxon>
        <taxon>Metazoa</taxon>
        <taxon>Chordata</taxon>
        <taxon>Craniata</taxon>
        <taxon>Vertebrata</taxon>
        <taxon>Euteleostomi</taxon>
        <taxon>Mammalia</taxon>
        <taxon>Eutheria</taxon>
        <taxon>Laurasiatheria</taxon>
        <taxon>Artiodactyla</taxon>
        <taxon>Ruminantia</taxon>
        <taxon>Pecora</taxon>
        <taxon>Moschidae</taxon>
        <taxon>Moschus</taxon>
    </lineage>
</organism>
<reference evidence="2" key="1">
    <citation type="submission" date="2025-08" db="UniProtKB">
        <authorList>
            <consortium name="Ensembl"/>
        </authorList>
    </citation>
    <scope>IDENTIFICATION</scope>
</reference>
<dbReference type="AlphaFoldDB" id="A0A8C6DAU2"/>
<evidence type="ECO:0000256" key="1">
    <source>
        <dbReference type="SAM" id="Phobius"/>
    </source>
</evidence>
<keyword evidence="1" id="KW-0812">Transmembrane</keyword>
<evidence type="ECO:0000313" key="2">
    <source>
        <dbReference type="Ensembl" id="ENSMMSP00000011586.1"/>
    </source>
</evidence>
<name>A0A8C6DAU2_MOSMO</name>
<feature type="transmembrane region" description="Helical" evidence="1">
    <location>
        <begin position="21"/>
        <end position="44"/>
    </location>
</feature>
<keyword evidence="3" id="KW-1185">Reference proteome</keyword>
<evidence type="ECO:0000313" key="3">
    <source>
        <dbReference type="Proteomes" id="UP000694544"/>
    </source>
</evidence>
<dbReference type="Ensembl" id="ENSMMST00000012787.1">
    <property type="protein sequence ID" value="ENSMMSP00000011586.1"/>
    <property type="gene ID" value="ENSMMSG00000008880.1"/>
</dbReference>
<keyword evidence="1" id="KW-0472">Membrane</keyword>
<proteinExistence type="predicted"/>
<dbReference type="GeneTree" id="ENSGT01010000222851"/>
<sequence length="51" mass="5752">MGYSSTRNCILAGVINMLWGCIAYPPVFFISELNFLFLMLISFISPQGFDL</sequence>
<keyword evidence="1" id="KW-1133">Transmembrane helix</keyword>